<dbReference type="Gene3D" id="3.40.50.300">
    <property type="entry name" value="P-loop containing nucleotide triphosphate hydrolases"/>
    <property type="match status" value="1"/>
</dbReference>
<evidence type="ECO:0000313" key="1">
    <source>
        <dbReference type="EMBL" id="AGF96380.1"/>
    </source>
</evidence>
<dbReference type="SUPFAM" id="SSF52540">
    <property type="entry name" value="P-loop containing nucleoside triphosphate hydrolases"/>
    <property type="match status" value="1"/>
</dbReference>
<gene>
    <name evidence="1" type="ORF">MmTuc01_0981</name>
</gene>
<dbReference type="BioCyc" id="MMAZ1236903:G139K-935-MONOMER"/>
<dbReference type="InterPro" id="IPR027417">
    <property type="entry name" value="P-loop_NTPase"/>
</dbReference>
<dbReference type="GO" id="GO:0005524">
    <property type="term" value="F:ATP binding"/>
    <property type="evidence" value="ECO:0007669"/>
    <property type="project" value="UniProtKB-KW"/>
</dbReference>
<evidence type="ECO:0000313" key="2">
    <source>
        <dbReference type="Proteomes" id="UP000011718"/>
    </source>
</evidence>
<accession>M1Q2A0</accession>
<name>M1Q2A0_METMZ</name>
<protein>
    <submittedName>
        <fullName evidence="1">ABC transporter, ATP-binding protein</fullName>
    </submittedName>
</protein>
<dbReference type="HOGENOM" id="CLU_3338444_0_0_2"/>
<sequence>MDLNKDGRTVVIVTHDPEIAKFADRIILVKDGTIQYN</sequence>
<keyword evidence="1" id="KW-0067">ATP-binding</keyword>
<reference evidence="1 2" key="1">
    <citation type="journal article" date="2013" name="Genome Announc.">
        <title>Complete Genome of a Methanosarcina mazei Strain Isolated from Sediment Samples from an Amazonian Flooded Area.</title>
        <authorList>
            <person name="Assis das Gracas D."/>
            <person name="Thiago Juca Ramos R."/>
            <person name="Vieira Araujo A.C."/>
            <person name="Zahlouth R."/>
            <person name="Ribeiro Carneiro A."/>
            <person name="Souza Lopes T."/>
            <person name="Azevedo Barauna R."/>
            <person name="Azevedo V."/>
            <person name="Cruz Schneider M.P."/>
            <person name="Pellizari V.H."/>
            <person name="Silva A."/>
        </authorList>
    </citation>
    <scope>NUCLEOTIDE SEQUENCE [LARGE SCALE GENOMIC DNA]</scope>
    <source>
        <strain evidence="1 2">Tuc01</strain>
    </source>
</reference>
<proteinExistence type="predicted"/>
<dbReference type="EMBL" id="CP004144">
    <property type="protein sequence ID" value="AGF96380.1"/>
    <property type="molecule type" value="Genomic_DNA"/>
</dbReference>
<dbReference type="AlphaFoldDB" id="M1Q2A0"/>
<dbReference type="Proteomes" id="UP000011718">
    <property type="component" value="Chromosome"/>
</dbReference>
<dbReference type="KEGG" id="mmaz:MmTuc01_0981"/>
<organism evidence="1 2">
    <name type="scientific">Methanosarcina mazei Tuc01</name>
    <dbReference type="NCBI Taxonomy" id="1236903"/>
    <lineage>
        <taxon>Archaea</taxon>
        <taxon>Methanobacteriati</taxon>
        <taxon>Methanobacteriota</taxon>
        <taxon>Stenosarchaea group</taxon>
        <taxon>Methanomicrobia</taxon>
        <taxon>Methanosarcinales</taxon>
        <taxon>Methanosarcinaceae</taxon>
        <taxon>Methanosarcina</taxon>
    </lineage>
</organism>
<keyword evidence="1" id="KW-0547">Nucleotide-binding</keyword>